<keyword evidence="2" id="KW-1003">Cell membrane</keyword>
<feature type="signal peptide" evidence="7">
    <location>
        <begin position="1"/>
        <end position="29"/>
    </location>
</feature>
<organism evidence="8 9">
    <name type="scientific">Paenibacillus residui</name>
    <dbReference type="NCBI Taxonomy" id="629724"/>
    <lineage>
        <taxon>Bacteria</taxon>
        <taxon>Bacillati</taxon>
        <taxon>Bacillota</taxon>
        <taxon>Bacilli</taxon>
        <taxon>Bacillales</taxon>
        <taxon>Paenibacillaceae</taxon>
        <taxon>Paenibacillus</taxon>
    </lineage>
</organism>
<dbReference type="RefSeq" id="WP_379289901.1">
    <property type="nucleotide sequence ID" value="NZ_JBHTIU010000070.1"/>
</dbReference>
<feature type="chain" id="PRO_5046007742" evidence="7">
    <location>
        <begin position="30"/>
        <end position="760"/>
    </location>
</feature>
<evidence type="ECO:0000256" key="4">
    <source>
        <dbReference type="ARBA" id="ARBA00022989"/>
    </source>
</evidence>
<accession>A0ABW3DDL6</accession>
<sequence>MDKQWKWIKAVVIASLVIAIIKPAGAAYAEAGQAPVPREISAVYLQDAAPSTTASNVSGTSPGYIYRFLSEAVTLQGVEQAQDFYYQVPKAELGDNNYIELEWRQSDLLLASQSTLTVMVDDKPLTSVRLDGEENHARIPLGPEEMSPGYHKLTLSKYSVIADNYCVDQYNPANWLKITPTSHVFMDTLSNWTASDLLKDFPHPFIEQGMQEEVYGVIVVPDHPSAEIIASSLQVSSYLSSLTATRKAMPIKTESEWLSSAEFTHALAMGGTGQWNGPVKNILDNHPLELQGEELSLDNFSVTDNQTGLTKQMLLVSAETDRAIADKIRVLTDSKLAKQLTGNHLIIRETPQPQTDAGPTKPLTLSSYGYGHVLLDTVHPSTDRWTLRIPSYWKLTGEASLELKLKTSPLLTHELEEYKRNKKTRKASANQQEKEEGSIALGTSRTALTVTINEIPTSVPLQGGEGQDGSYTVSIPLTRYIEDPDFNGVLELTFAANIVEPEEVCYPDRNGGRWIFIDKESVVQLPHEIIGNDSFQYWPAPFVNDRGLDQTAFILPQEVNGSTLKQLSLLMNEMVGDTGNLNRPVVFSEPLSADAVQSLKDFNIVLLGDIGLYPSLQQEKDKLKLQSENGRLSLAKYNVIGETAEYAAWIQPSVWNKDKRMAVFQPANGQEGFTHPQLLQFLKNEQENHSLVIMSRSQEVWSVSLDPQQSQGSQGEESPSPSKGAGLSKFSAWLLVLLPVLFLVLLFVFIRLWKKQKKNN</sequence>
<name>A0ABW3DDL6_9BACL</name>
<protein>
    <submittedName>
        <fullName evidence="8">Cellulose biosynthesis cyclic di-GMP-binding regulatory protein BcsB</fullName>
    </submittedName>
</protein>
<evidence type="ECO:0000256" key="1">
    <source>
        <dbReference type="ARBA" id="ARBA00004162"/>
    </source>
</evidence>
<keyword evidence="9" id="KW-1185">Reference proteome</keyword>
<evidence type="ECO:0000256" key="2">
    <source>
        <dbReference type="ARBA" id="ARBA00022475"/>
    </source>
</evidence>
<dbReference type="EMBL" id="JBHTIU010000070">
    <property type="protein sequence ID" value="MFD0871031.1"/>
    <property type="molecule type" value="Genomic_DNA"/>
</dbReference>
<dbReference type="Pfam" id="PF03170">
    <property type="entry name" value="BcsB"/>
    <property type="match status" value="1"/>
</dbReference>
<feature type="transmembrane region" description="Helical" evidence="6">
    <location>
        <begin position="730"/>
        <end position="753"/>
    </location>
</feature>
<reference evidence="9" key="1">
    <citation type="journal article" date="2019" name="Int. J. Syst. Evol. Microbiol.">
        <title>The Global Catalogue of Microorganisms (GCM) 10K type strain sequencing project: providing services to taxonomists for standard genome sequencing and annotation.</title>
        <authorList>
            <consortium name="The Broad Institute Genomics Platform"/>
            <consortium name="The Broad Institute Genome Sequencing Center for Infectious Disease"/>
            <person name="Wu L."/>
            <person name="Ma J."/>
        </authorList>
    </citation>
    <scope>NUCLEOTIDE SEQUENCE [LARGE SCALE GENOMIC DNA]</scope>
    <source>
        <strain evidence="9">CCUG 57263</strain>
    </source>
</reference>
<comment type="caution">
    <text evidence="8">The sequence shown here is derived from an EMBL/GenBank/DDBJ whole genome shotgun (WGS) entry which is preliminary data.</text>
</comment>
<evidence type="ECO:0000313" key="9">
    <source>
        <dbReference type="Proteomes" id="UP001597120"/>
    </source>
</evidence>
<keyword evidence="4 6" id="KW-1133">Transmembrane helix</keyword>
<dbReference type="PANTHER" id="PTHR39083:SF1">
    <property type="entry name" value="CYCLIC DI-GMP-BINDING PROTEIN"/>
    <property type="match status" value="1"/>
</dbReference>
<keyword evidence="3 6" id="KW-0812">Transmembrane</keyword>
<comment type="subcellular location">
    <subcellularLocation>
        <location evidence="1">Cell membrane</location>
        <topology evidence="1">Single-pass membrane protein</topology>
    </subcellularLocation>
</comment>
<dbReference type="Proteomes" id="UP001597120">
    <property type="component" value="Unassembled WGS sequence"/>
</dbReference>
<dbReference type="Gene3D" id="2.60.120.260">
    <property type="entry name" value="Galactose-binding domain-like"/>
    <property type="match status" value="2"/>
</dbReference>
<evidence type="ECO:0000313" key="8">
    <source>
        <dbReference type="EMBL" id="MFD0871031.1"/>
    </source>
</evidence>
<dbReference type="InterPro" id="IPR018513">
    <property type="entry name" value="Cell_synthase_bac"/>
</dbReference>
<gene>
    <name evidence="8" type="ORF">ACFQ03_17975</name>
</gene>
<proteinExistence type="predicted"/>
<keyword evidence="7" id="KW-0732">Signal</keyword>
<evidence type="ECO:0000256" key="5">
    <source>
        <dbReference type="ARBA" id="ARBA00023136"/>
    </source>
</evidence>
<evidence type="ECO:0000256" key="6">
    <source>
        <dbReference type="SAM" id="Phobius"/>
    </source>
</evidence>
<dbReference type="PANTHER" id="PTHR39083">
    <property type="entry name" value="CYCLIC DI-GMP-BINDING PROTEIN"/>
    <property type="match status" value="1"/>
</dbReference>
<keyword evidence="5 6" id="KW-0472">Membrane</keyword>
<evidence type="ECO:0000256" key="7">
    <source>
        <dbReference type="SAM" id="SignalP"/>
    </source>
</evidence>
<evidence type="ECO:0000256" key="3">
    <source>
        <dbReference type="ARBA" id="ARBA00022692"/>
    </source>
</evidence>